<dbReference type="InterPro" id="IPR038078">
    <property type="entry name" value="PhoU-like_sf"/>
</dbReference>
<gene>
    <name evidence="2" type="primary">phoU_2</name>
    <name evidence="2" type="ORF">NCTC5664_00007</name>
</gene>
<dbReference type="EMBL" id="UHAQ01000001">
    <property type="protein sequence ID" value="SUK30194.1"/>
    <property type="molecule type" value="Genomic_DNA"/>
</dbReference>
<evidence type="ECO:0000259" key="1">
    <source>
        <dbReference type="Pfam" id="PF01895"/>
    </source>
</evidence>
<dbReference type="InterPro" id="IPR026022">
    <property type="entry name" value="PhoU_dom"/>
</dbReference>
<dbReference type="SUPFAM" id="SSF109755">
    <property type="entry name" value="PhoU-like"/>
    <property type="match status" value="1"/>
</dbReference>
<protein>
    <submittedName>
        <fullName evidence="2">Phosphate transport system regulatory protein PhoU</fullName>
    </submittedName>
</protein>
<evidence type="ECO:0000313" key="3">
    <source>
        <dbReference type="Proteomes" id="UP000254502"/>
    </source>
</evidence>
<dbReference type="Gene3D" id="1.20.58.220">
    <property type="entry name" value="Phosphate transport system protein phou homolog 2, domain 2"/>
    <property type="match status" value="1"/>
</dbReference>
<dbReference type="Pfam" id="PF01895">
    <property type="entry name" value="PhoU"/>
    <property type="match status" value="1"/>
</dbReference>
<dbReference type="Proteomes" id="UP000254502">
    <property type="component" value="Unassembled WGS sequence"/>
</dbReference>
<proteinExistence type="predicted"/>
<sequence length="60" mass="6912">MKISMTYTVILLTQTYLIDNDPFVAAQAHLAARHLERIGDHIINIAESVYFYLTGTHYEQ</sequence>
<reference evidence="2 3" key="1">
    <citation type="submission" date="2018-06" db="EMBL/GenBank/DDBJ databases">
        <authorList>
            <consortium name="Pathogen Informatics"/>
            <person name="Doyle S."/>
        </authorList>
    </citation>
    <scope>NUCLEOTIDE SEQUENCE [LARGE SCALE GENOMIC DNA]</scope>
    <source>
        <strain evidence="2 3">NCTC5664</strain>
    </source>
</reference>
<accession>A0A380DI52</accession>
<evidence type="ECO:0000313" key="2">
    <source>
        <dbReference type="EMBL" id="SUK30194.1"/>
    </source>
</evidence>
<dbReference type="AlphaFoldDB" id="A0A380DI52"/>
<feature type="domain" description="PhoU" evidence="1">
    <location>
        <begin position="23"/>
        <end position="49"/>
    </location>
</feature>
<name>A0A380DI52_STAAU</name>
<organism evidence="2 3">
    <name type="scientific">Staphylococcus aureus</name>
    <dbReference type="NCBI Taxonomy" id="1280"/>
    <lineage>
        <taxon>Bacteria</taxon>
        <taxon>Bacillati</taxon>
        <taxon>Bacillota</taxon>
        <taxon>Bacilli</taxon>
        <taxon>Bacillales</taxon>
        <taxon>Staphylococcaceae</taxon>
        <taxon>Staphylococcus</taxon>
    </lineage>
</organism>